<evidence type="ECO:0000313" key="2">
    <source>
        <dbReference type="Proteomes" id="UP000256304"/>
    </source>
</evidence>
<dbReference type="Proteomes" id="UP000256304">
    <property type="component" value="Unassembled WGS sequence"/>
</dbReference>
<dbReference type="EMBL" id="QTTN01000018">
    <property type="protein sequence ID" value="REE81563.1"/>
    <property type="molecule type" value="Genomic_DNA"/>
</dbReference>
<proteinExistence type="predicted"/>
<protein>
    <submittedName>
        <fullName evidence="1">Uncharacterized protein</fullName>
    </submittedName>
</protein>
<comment type="caution">
    <text evidence="1">The sequence shown here is derived from an EMBL/GenBank/DDBJ whole genome shotgun (WGS) entry which is preliminary data.</text>
</comment>
<reference evidence="1 2" key="1">
    <citation type="submission" date="2018-08" db="EMBL/GenBank/DDBJ databases">
        <title>Genomic Encyclopedia of Type Strains, Phase III (KMG-III): the genomes of soil and plant-associated and newly described type strains.</title>
        <authorList>
            <person name="Whitman W."/>
        </authorList>
    </citation>
    <scope>NUCLEOTIDE SEQUENCE [LARGE SCALE GENOMIC DNA]</scope>
    <source>
        <strain evidence="1 2">CGMCC 1.10966</strain>
    </source>
</reference>
<dbReference type="RefSeq" id="WP_116190080.1">
    <property type="nucleotide sequence ID" value="NZ_QTTN01000018.1"/>
</dbReference>
<keyword evidence="2" id="KW-1185">Reference proteome</keyword>
<dbReference type="OrthoDB" id="2599037at2"/>
<evidence type="ECO:0000313" key="1">
    <source>
        <dbReference type="EMBL" id="REE81563.1"/>
    </source>
</evidence>
<organism evidence="1 2">
    <name type="scientific">Paenibacillus taihuensis</name>
    <dbReference type="NCBI Taxonomy" id="1156355"/>
    <lineage>
        <taxon>Bacteria</taxon>
        <taxon>Bacillati</taxon>
        <taxon>Bacillota</taxon>
        <taxon>Bacilli</taxon>
        <taxon>Bacillales</taxon>
        <taxon>Paenibacillaceae</taxon>
        <taxon>Paenibacillus</taxon>
    </lineage>
</organism>
<name>A0A3D9RNR6_9BACL</name>
<gene>
    <name evidence="1" type="ORF">A8990_11889</name>
</gene>
<dbReference type="AlphaFoldDB" id="A0A3D9RNR6"/>
<accession>A0A3D9RNR6</accession>
<sequence length="119" mass="14535">MNEMIKEVEEIIRVQQHRIKRNELSHEFPYMSEYDHFIRLAYLYKTLEIWEACHKLMLKYQKRREVPVGAINAEAIEQILKMAHRYPGIRVETLERIVEYVKTLEWKLEEKEKNIGNFV</sequence>